<dbReference type="Gene3D" id="3.60.60.10">
    <property type="entry name" value="Penicillin V Acylase, Chain A"/>
    <property type="match status" value="1"/>
</dbReference>
<protein>
    <recommendedName>
        <fullName evidence="1">Peptidase C45 hydrolase domain-containing protein</fullName>
    </recommendedName>
</protein>
<dbReference type="Proteomes" id="UP001152749">
    <property type="component" value="Chromosome"/>
</dbReference>
<gene>
    <name evidence="2" type="ORF">TRV642_3397</name>
</gene>
<evidence type="ECO:0000313" key="3">
    <source>
        <dbReference type="Proteomes" id="UP001152749"/>
    </source>
</evidence>
<dbReference type="KEGG" id="fcs:TRV642_3397"/>
<evidence type="ECO:0000259" key="1">
    <source>
        <dbReference type="Pfam" id="PF03417"/>
    </source>
</evidence>
<dbReference type="InterPro" id="IPR005079">
    <property type="entry name" value="Peptidase_C45_hydrolase"/>
</dbReference>
<feature type="domain" description="Peptidase C45 hydrolase" evidence="1">
    <location>
        <begin position="28"/>
        <end position="150"/>
    </location>
</feature>
<proteinExistence type="predicted"/>
<reference evidence="2" key="1">
    <citation type="submission" date="2022-09" db="EMBL/GenBank/DDBJ databases">
        <authorList>
            <person name="Duchaud E."/>
        </authorList>
    </citation>
    <scope>NUCLEOTIDE SEQUENCE</scope>
    <source>
        <strain evidence="2">TRV642</strain>
    </source>
</reference>
<accession>A0A9W4TJ39</accession>
<name>A0A9W4TJ39_9FLAO</name>
<sequence length="465" mass="53086">MKTTLLSIILLVFKLKLFACTIVSGVDTKGQTWVMNNEDFFHTYSNYVNVYPATKTSLGYITLTYGSPESGIQGGVNEAGLFFDINALPPQTYKLSVGRKPYSGSMLDYLLQHCKSVPQFLKLWETQYMPEMNGIQIHLADKNGNLAIITPDTIVISKKHLTSTNFNVCEANPDKRVCWRYPIAENIISENGISQKSLVKIADATSWKEFTTTLYTNIHNLTTGDIWFYLAEDYGNPWRTNISKLLKGGKQSILLASMFPKNKSLKLNMLIETGGKSDDIQTFLEKSKLSNTQKESVLRLSFLDNFFIEKDFNKAALLFPEWEKYSHLNKRLDSIEMKSTKAQYLATIGNNKKAVDELKSIKKPTSRSEELLRNLTDSEDYNTTIKLEGFKDAKVVLIEFKGDYNLFRFLRSTPEGWIMKIKSSRKELKYCFYVDGKRIVDSSQPIIAKQETVKGDYADFNIRKL</sequence>
<dbReference type="AlphaFoldDB" id="A0A9W4TJ39"/>
<evidence type="ECO:0000313" key="2">
    <source>
        <dbReference type="EMBL" id="CAI2768196.1"/>
    </source>
</evidence>
<organism evidence="2 3">
    <name type="scientific">Flavobacterium collinsii</name>
    <dbReference type="NCBI Taxonomy" id="1114861"/>
    <lineage>
        <taxon>Bacteria</taxon>
        <taxon>Pseudomonadati</taxon>
        <taxon>Bacteroidota</taxon>
        <taxon>Flavobacteriia</taxon>
        <taxon>Flavobacteriales</taxon>
        <taxon>Flavobacteriaceae</taxon>
        <taxon>Flavobacterium</taxon>
    </lineage>
</organism>
<dbReference type="RefSeq" id="WP_263360866.1">
    <property type="nucleotide sequence ID" value="NZ_OX336425.1"/>
</dbReference>
<dbReference type="Pfam" id="PF03417">
    <property type="entry name" value="AAT"/>
    <property type="match status" value="1"/>
</dbReference>
<dbReference type="EMBL" id="OX336425">
    <property type="protein sequence ID" value="CAI2768196.1"/>
    <property type="molecule type" value="Genomic_DNA"/>
</dbReference>